<dbReference type="OrthoDB" id="517872at2"/>
<evidence type="ECO:0000313" key="3">
    <source>
        <dbReference type="Proteomes" id="UP000299367"/>
    </source>
</evidence>
<organism evidence="2 3">
    <name type="scientific">Dolichospermum planctonicum</name>
    <dbReference type="NCBI Taxonomy" id="136072"/>
    <lineage>
        <taxon>Bacteria</taxon>
        <taxon>Bacillati</taxon>
        <taxon>Cyanobacteriota</taxon>
        <taxon>Cyanophyceae</taxon>
        <taxon>Nostocales</taxon>
        <taxon>Aphanizomenonaceae</taxon>
        <taxon>Dolichospermum</taxon>
    </lineage>
</organism>
<keyword evidence="1" id="KW-0175">Coiled coil</keyword>
<gene>
    <name evidence="2" type="ORF">NIES80_18430</name>
</gene>
<proteinExistence type="predicted"/>
<evidence type="ECO:0000313" key="2">
    <source>
        <dbReference type="EMBL" id="GCL42141.1"/>
    </source>
</evidence>
<reference evidence="3" key="1">
    <citation type="submission" date="2019-02" db="EMBL/GenBank/DDBJ databases">
        <title>Draft genome sequence of Dolichospermum planctonicum NIES-80.</title>
        <authorList>
            <person name="Yamaguchi H."/>
            <person name="Suzuki S."/>
            <person name="Kawachi M."/>
        </authorList>
    </citation>
    <scope>NUCLEOTIDE SEQUENCE [LARGE SCALE GENOMIC DNA]</scope>
    <source>
        <strain evidence="3">NIES-80</strain>
    </source>
</reference>
<feature type="coiled-coil region" evidence="1">
    <location>
        <begin position="6"/>
        <end position="56"/>
    </location>
</feature>
<dbReference type="EMBL" id="BJCF01000016">
    <property type="protein sequence ID" value="GCL42141.1"/>
    <property type="molecule type" value="Genomic_DNA"/>
</dbReference>
<accession>A0A480AGE4</accession>
<protein>
    <submittedName>
        <fullName evidence="2">Uncharacterized protein</fullName>
    </submittedName>
</protein>
<evidence type="ECO:0000256" key="1">
    <source>
        <dbReference type="SAM" id="Coils"/>
    </source>
</evidence>
<dbReference type="AlphaFoldDB" id="A0A480AGE4"/>
<dbReference type="RefSeq" id="WP_137907787.1">
    <property type="nucleotide sequence ID" value="NZ_BJCF01000016.1"/>
</dbReference>
<name>A0A480AGE4_9CYAN</name>
<sequence length="80" mass="9469">MNTSRIELAKETLKTHKENMRKTLEHRLQAAKNQKNENLLRQLEAEMREHSEHSQSSTVKGDFFGFIRNTMTTNHAKMER</sequence>
<comment type="caution">
    <text evidence="2">The sequence shown here is derived from an EMBL/GenBank/DDBJ whole genome shotgun (WGS) entry which is preliminary data.</text>
</comment>
<dbReference type="Proteomes" id="UP000299367">
    <property type="component" value="Unassembled WGS sequence"/>
</dbReference>